<dbReference type="AlphaFoldDB" id="D6GTJ3"/>
<dbReference type="RefSeq" id="WP_014262509.1">
    <property type="nucleotide sequence ID" value="NC_016630.1"/>
</dbReference>
<evidence type="ECO:0000313" key="3">
    <source>
        <dbReference type="Proteomes" id="UP000007468"/>
    </source>
</evidence>
<dbReference type="PATRIC" id="fig|546269.5.peg.917"/>
<feature type="chain" id="PRO_5003084047" evidence="1">
    <location>
        <begin position="31"/>
        <end position="850"/>
    </location>
</feature>
<accession>D6GTJ3</accession>
<dbReference type="KEGG" id="faa:HMPREF0389_01431"/>
<dbReference type="STRING" id="546269.HMPREF0389_01431"/>
<gene>
    <name evidence="2" type="ordered locus">HMPREF0389_01431</name>
</gene>
<dbReference type="OrthoDB" id="9815841at2"/>
<dbReference type="Proteomes" id="UP000007468">
    <property type="component" value="Chromosome"/>
</dbReference>
<evidence type="ECO:0000256" key="1">
    <source>
        <dbReference type="SAM" id="SignalP"/>
    </source>
</evidence>
<organism evidence="2 3">
    <name type="scientific">Filifactor alocis (strain ATCC 35896 / CCUG 47790 / D40 B5)</name>
    <name type="common">Fusobacterium alocis</name>
    <dbReference type="NCBI Taxonomy" id="546269"/>
    <lineage>
        <taxon>Bacteria</taxon>
        <taxon>Bacillati</taxon>
        <taxon>Bacillota</taxon>
        <taxon>Clostridia</taxon>
        <taxon>Peptostreptococcales</taxon>
        <taxon>Filifactoraceae</taxon>
        <taxon>Filifactor</taxon>
    </lineage>
</organism>
<evidence type="ECO:0000313" key="2">
    <source>
        <dbReference type="EMBL" id="EFE27800.1"/>
    </source>
</evidence>
<dbReference type="EMBL" id="CP002390">
    <property type="protein sequence ID" value="EFE27800.1"/>
    <property type="molecule type" value="Genomic_DNA"/>
</dbReference>
<reference evidence="3" key="1">
    <citation type="submission" date="2010-12" db="EMBL/GenBank/DDBJ databases">
        <title>The genome sequence of Filifactor alocis strain ATCC 35896.</title>
        <authorList>
            <consortium name="The Broad Institute Genome Sequencing Platform"/>
            <person name="Ward D."/>
            <person name="Earl A."/>
            <person name="Feldgarden M."/>
            <person name="Young S.K."/>
            <person name="Gargeya S."/>
            <person name="Zeng Q."/>
            <person name="Alvarado L."/>
            <person name="Berlin A."/>
            <person name="Bochicchio J."/>
            <person name="Chapman S.B."/>
            <person name="Chen Z."/>
            <person name="Freedman E."/>
            <person name="Gellesch M."/>
            <person name="Goldberg J."/>
            <person name="Griggs A."/>
            <person name="Gujja S."/>
            <person name="Heilman E."/>
            <person name="Heiman D."/>
            <person name="Howarth C."/>
            <person name="Mehta T."/>
            <person name="Neiman D."/>
            <person name="Pearson M."/>
            <person name="Roberts A."/>
            <person name="Saif S."/>
            <person name="Shea T."/>
            <person name="Shenoy N."/>
            <person name="Sisk P."/>
            <person name="Stolte C."/>
            <person name="Sykes S."/>
            <person name="White J."/>
            <person name="Yandava C."/>
            <person name="Izard J."/>
            <person name="Blanton J.M."/>
            <person name="Baranova O.V."/>
            <person name="Tanner A.C."/>
            <person name="Dewhirst F.E."/>
            <person name="Haas B."/>
            <person name="Nusbaum C."/>
            <person name="Birren B."/>
        </authorList>
    </citation>
    <scope>NUCLEOTIDE SEQUENCE [LARGE SCALE GENOMIC DNA]</scope>
    <source>
        <strain evidence="3">ATCC 35896 / D40 B5</strain>
    </source>
</reference>
<name>D6GTJ3_FILAD</name>
<dbReference type="eggNOG" id="COG1511">
    <property type="taxonomic scope" value="Bacteria"/>
</dbReference>
<protein>
    <submittedName>
        <fullName evidence="2">Uncharacterized protein</fullName>
    </submittedName>
</protein>
<feature type="signal peptide" evidence="1">
    <location>
        <begin position="1"/>
        <end position="30"/>
    </location>
</feature>
<keyword evidence="3" id="KW-1185">Reference proteome</keyword>
<keyword evidence="1" id="KW-0732">Signal</keyword>
<sequence>MKQGYAFWKRKIASGLVFVLAMSNALPIYADVPITKYETVYVNLNADGSQRETIVSNWLKDSRFFKMVGDATTVDDIVNVSSSAAPIKTQTNLEWETQNKDIIYQGRTTKKLPIEVHISYYLNGEEISPEELAGKSGKIEINIEFENCTFRTRVINGKIKKIAIPFTVTSVIGLDSEKFSDILVENAKIFSDGNKQMIVFLGFPGLKQSMSFSDSSIDRIKDIDIPEAFRISADVKDFELSTIAVVASPQLPDMIKDMDSGTGELSSVKQDIHTAIGAKNTLKRIDPTDSIKSLVTDEKKTNDAKLLVDDLFRYYELDTAILDILPNYVTKENIALYDRIKSHTDSVDMDYVLDHKTLRTATDRLDNEQIDKTRILIKDYDEIKDIDMDRLDKGLDVIRDYDNLKPMLDTSVKLYDKLIDNDDYLDTLDKATNYTDRIFDLVDKAESYSLGSSFGNSLTDEDINVMLNALIEKKTKEMTDNLFSDLFPADPNTPLTSEQIQKLKYILQIAVEKGKIDQNTVDQFFALLQATGGILPEPYRTQLMNLLSEEVKQQVKEEVEKRKTELSSSFDKVKSLMNEIKDLQKDMEDDIGYNYKNDLRDSLDFAKELMPDIRVIREEEKKNRDSVRKAIDFARDEADMRYAKHWANRAKEMKDDMDLNEENVALAKDLLSAYDEPKIREFYEKIPLFRNDMDQLRPILDKLSDDLEIKKYNDSFHKSPETVETLLKMKNDLDDTRYMADTLNLSLNDEVIKAARDMIEIIDRRDAKGDLDKGEDYVDSMLDVAASKDAVVELSDRYTTFTGKKDDMQSKLMFVMKIDEIESKEKEVPFFPKNTGRKSFFQWIKGFFVK</sequence>
<proteinExistence type="predicted"/>